<keyword evidence="2" id="KW-0677">Repeat</keyword>
<gene>
    <name evidence="4" type="ORF">POM88_003441</name>
</gene>
<keyword evidence="5" id="KW-1185">Reference proteome</keyword>
<feature type="repeat" description="WD" evidence="3">
    <location>
        <begin position="364"/>
        <end position="396"/>
    </location>
</feature>
<dbReference type="PANTHER" id="PTHR14221">
    <property type="entry name" value="WD REPEAT DOMAIN 44"/>
    <property type="match status" value="1"/>
</dbReference>
<evidence type="ECO:0000313" key="4">
    <source>
        <dbReference type="EMBL" id="KAK1403836.1"/>
    </source>
</evidence>
<dbReference type="InterPro" id="IPR040324">
    <property type="entry name" value="WDR44/Dgr2"/>
</dbReference>
<dbReference type="PROSITE" id="PS50082">
    <property type="entry name" value="WD_REPEATS_2"/>
    <property type="match status" value="3"/>
</dbReference>
<dbReference type="Gene3D" id="2.130.10.10">
    <property type="entry name" value="YVTN repeat-like/Quinoprotein amine dehydrogenase"/>
    <property type="match status" value="1"/>
</dbReference>
<accession>A0AAD8JHN1</accession>
<feature type="repeat" description="WD" evidence="3">
    <location>
        <begin position="324"/>
        <end position="364"/>
    </location>
</feature>
<evidence type="ECO:0000256" key="3">
    <source>
        <dbReference type="PROSITE-ProRule" id="PRU00221"/>
    </source>
</evidence>
<name>A0AAD8JHN1_9APIA</name>
<evidence type="ECO:0000256" key="2">
    <source>
        <dbReference type="ARBA" id="ARBA00022737"/>
    </source>
</evidence>
<reference evidence="4" key="2">
    <citation type="submission" date="2023-05" db="EMBL/GenBank/DDBJ databases">
        <authorList>
            <person name="Schelkunov M.I."/>
        </authorList>
    </citation>
    <scope>NUCLEOTIDE SEQUENCE</scope>
    <source>
        <strain evidence="4">Hsosn_3</strain>
        <tissue evidence="4">Leaf</tissue>
    </source>
</reference>
<protein>
    <submittedName>
        <fullName evidence="4">WD-repeat protein 5</fullName>
    </submittedName>
</protein>
<organism evidence="4 5">
    <name type="scientific">Heracleum sosnowskyi</name>
    <dbReference type="NCBI Taxonomy" id="360622"/>
    <lineage>
        <taxon>Eukaryota</taxon>
        <taxon>Viridiplantae</taxon>
        <taxon>Streptophyta</taxon>
        <taxon>Embryophyta</taxon>
        <taxon>Tracheophyta</taxon>
        <taxon>Spermatophyta</taxon>
        <taxon>Magnoliopsida</taxon>
        <taxon>eudicotyledons</taxon>
        <taxon>Gunneridae</taxon>
        <taxon>Pentapetalae</taxon>
        <taxon>asterids</taxon>
        <taxon>campanulids</taxon>
        <taxon>Apiales</taxon>
        <taxon>Apiaceae</taxon>
        <taxon>Apioideae</taxon>
        <taxon>apioid superclade</taxon>
        <taxon>Tordylieae</taxon>
        <taxon>Tordyliinae</taxon>
        <taxon>Heracleum</taxon>
    </lineage>
</organism>
<proteinExistence type="predicted"/>
<dbReference type="InterPro" id="IPR020472">
    <property type="entry name" value="WD40_PAC1"/>
</dbReference>
<dbReference type="PRINTS" id="PR00320">
    <property type="entry name" value="GPROTEINBRPT"/>
</dbReference>
<evidence type="ECO:0000256" key="1">
    <source>
        <dbReference type="ARBA" id="ARBA00022574"/>
    </source>
</evidence>
<dbReference type="InterPro" id="IPR036322">
    <property type="entry name" value="WD40_repeat_dom_sf"/>
</dbReference>
<comment type="caution">
    <text evidence="4">The sequence shown here is derived from an EMBL/GenBank/DDBJ whole genome shotgun (WGS) entry which is preliminary data.</text>
</comment>
<evidence type="ECO:0000313" key="5">
    <source>
        <dbReference type="Proteomes" id="UP001237642"/>
    </source>
</evidence>
<dbReference type="AlphaFoldDB" id="A0AAD8JHN1"/>
<dbReference type="InterPro" id="IPR015943">
    <property type="entry name" value="WD40/YVTN_repeat-like_dom_sf"/>
</dbReference>
<dbReference type="PANTHER" id="PTHR14221:SF31">
    <property type="entry name" value="TRANSDUCIN_WD40 REPEAT-LIKE SUPERFAMILY PROTEIN"/>
    <property type="match status" value="1"/>
</dbReference>
<dbReference type="EMBL" id="JAUIZM010000001">
    <property type="protein sequence ID" value="KAK1403836.1"/>
    <property type="molecule type" value="Genomic_DNA"/>
</dbReference>
<dbReference type="SMART" id="SM00320">
    <property type="entry name" value="WD40"/>
    <property type="match status" value="6"/>
</dbReference>
<dbReference type="SUPFAM" id="SSF50978">
    <property type="entry name" value="WD40 repeat-like"/>
    <property type="match status" value="1"/>
</dbReference>
<dbReference type="InterPro" id="IPR001680">
    <property type="entry name" value="WD40_rpt"/>
</dbReference>
<dbReference type="PROSITE" id="PS50294">
    <property type="entry name" value="WD_REPEATS_REGION"/>
    <property type="match status" value="3"/>
</dbReference>
<sequence length="674" mass="75795">MVLDAVVSSGEDIEMVPCTWACFLRNTGRRFKMLDFNAKEEVFFDTADYLSSEGSVVDTEDLGCFELGYEVWMCEPHSVEERRESFIKDMGLRELGFDRLSDCSGAVSSSCALLSDSVEKSMVCSERNLDIEGNCMVDELREDLMDLSVAPERKIVDGSGSAKQIEHRPIEAHMNENEEVSADQKKAKSLWKSFKTTFKRNLGTNVKSVIEKSKSSRLNVRQNNKKCKEFSAVYVGQEFQAHKGLIWTMKFSPDGKYLASGGEDGVVRIWRVSTACTSCKNCFIDCDGQGRKGKYNSGLRKSANTSVVIPDTDFQMEELPLQELYGHTNDILDLAWSNSNCLLSSSKDKTVRMWKVEHNECLGVFYHNNYVTCTQFNPVDENYFISGSIDGKVRIWGVAEKRVVDWADVREVITAICYHPNGTSFAVGSLSGICRFYDASGNDLLLAAEFHIHGRKRCSGNRITGIQFLEEDSQKVMVTSEDSKIRIFDGLDIVQKYRGLSKSGSQMSASLTSTGRHIISVGEDSHIYVWNYGNDYVPSKHPKSVRSCEHFFYEGVSVAIPWSNREINQSGCARPPCSSPKQDHQDSNSERFSLASWLFMDGSFRGTATWPEEKLPLWDVPAAEQDDESWSNHDHHNISQDSKYLTATWGLVIVTAGSDGMIRTFHNYGLPVRN</sequence>
<dbReference type="Proteomes" id="UP001237642">
    <property type="component" value="Unassembled WGS sequence"/>
</dbReference>
<keyword evidence="1 3" id="KW-0853">WD repeat</keyword>
<feature type="repeat" description="WD" evidence="3">
    <location>
        <begin position="239"/>
        <end position="274"/>
    </location>
</feature>
<reference evidence="4" key="1">
    <citation type="submission" date="2023-02" db="EMBL/GenBank/DDBJ databases">
        <title>Genome of toxic invasive species Heracleum sosnowskyi carries increased number of genes despite the absence of recent whole-genome duplications.</title>
        <authorList>
            <person name="Schelkunov M."/>
            <person name="Shtratnikova V."/>
            <person name="Makarenko M."/>
            <person name="Klepikova A."/>
            <person name="Omelchenko D."/>
            <person name="Novikova G."/>
            <person name="Obukhova E."/>
            <person name="Bogdanov V."/>
            <person name="Penin A."/>
            <person name="Logacheva M."/>
        </authorList>
    </citation>
    <scope>NUCLEOTIDE SEQUENCE</scope>
    <source>
        <strain evidence="4">Hsosn_3</strain>
        <tissue evidence="4">Leaf</tissue>
    </source>
</reference>
<dbReference type="Pfam" id="PF00400">
    <property type="entry name" value="WD40"/>
    <property type="match status" value="4"/>
</dbReference>